<comment type="caution">
    <text evidence="5">The sequence shown here is derived from an EMBL/GenBank/DDBJ whole genome shotgun (WGS) entry which is preliminary data.</text>
</comment>
<dbReference type="CDD" id="cd00105">
    <property type="entry name" value="KH-I"/>
    <property type="match status" value="1"/>
</dbReference>
<feature type="domain" description="K Homology" evidence="4">
    <location>
        <begin position="64"/>
        <end position="134"/>
    </location>
</feature>
<organism evidence="5">
    <name type="scientific">Cladocopium goreaui</name>
    <dbReference type="NCBI Taxonomy" id="2562237"/>
    <lineage>
        <taxon>Eukaryota</taxon>
        <taxon>Sar</taxon>
        <taxon>Alveolata</taxon>
        <taxon>Dinophyceae</taxon>
        <taxon>Suessiales</taxon>
        <taxon>Symbiodiniaceae</taxon>
        <taxon>Cladocopium</taxon>
    </lineage>
</organism>
<dbReference type="InterPro" id="IPR004088">
    <property type="entry name" value="KH_dom_type_1"/>
</dbReference>
<dbReference type="EMBL" id="CAMXCT030006179">
    <property type="protein sequence ID" value="CAL4801419.1"/>
    <property type="molecule type" value="Genomic_DNA"/>
</dbReference>
<dbReference type="SMART" id="SM00322">
    <property type="entry name" value="KH"/>
    <property type="match status" value="2"/>
</dbReference>
<dbReference type="EMBL" id="CAMXCT020006179">
    <property type="protein sequence ID" value="CAL1167482.1"/>
    <property type="molecule type" value="Genomic_DNA"/>
</dbReference>
<evidence type="ECO:0000313" key="8">
    <source>
        <dbReference type="Proteomes" id="UP001152797"/>
    </source>
</evidence>
<evidence type="ECO:0000256" key="1">
    <source>
        <dbReference type="ARBA" id="ARBA00022737"/>
    </source>
</evidence>
<dbReference type="Gene3D" id="3.30.1370.10">
    <property type="entry name" value="K Homology domain, type 1"/>
    <property type="match status" value="2"/>
</dbReference>
<dbReference type="InterPro" id="IPR036612">
    <property type="entry name" value="KH_dom_type_1_sf"/>
</dbReference>
<feature type="region of interest" description="Disordered" evidence="3">
    <location>
        <begin position="1"/>
        <end position="36"/>
    </location>
</feature>
<dbReference type="PROSITE" id="PS50084">
    <property type="entry name" value="KH_TYPE_1"/>
    <property type="match status" value="2"/>
</dbReference>
<dbReference type="OrthoDB" id="441329at2759"/>
<gene>
    <name evidence="5" type="ORF">C1SCF055_LOCUS39031</name>
</gene>
<name>A0A9P1DPA2_9DINO</name>
<dbReference type="PANTHER" id="PTHR10288">
    <property type="entry name" value="KH DOMAIN CONTAINING RNA BINDING PROTEIN"/>
    <property type="match status" value="1"/>
</dbReference>
<feature type="domain" description="K Homology" evidence="4">
    <location>
        <begin position="139"/>
        <end position="214"/>
    </location>
</feature>
<keyword evidence="1" id="KW-0677">Repeat</keyword>
<keyword evidence="8" id="KW-1185">Reference proteome</keyword>
<evidence type="ECO:0000256" key="2">
    <source>
        <dbReference type="PROSITE-ProRule" id="PRU00117"/>
    </source>
</evidence>
<evidence type="ECO:0000313" key="7">
    <source>
        <dbReference type="EMBL" id="CAL4801419.1"/>
    </source>
</evidence>
<protein>
    <submittedName>
        <fullName evidence="7">Tudor and KH domain-containing protein (Tudor domain-containing protein 2)</fullName>
    </submittedName>
</protein>
<dbReference type="EMBL" id="CAMXCT010006179">
    <property type="protein sequence ID" value="CAI4014107.1"/>
    <property type="molecule type" value="Genomic_DNA"/>
</dbReference>
<evidence type="ECO:0000256" key="3">
    <source>
        <dbReference type="SAM" id="MobiDB-lite"/>
    </source>
</evidence>
<dbReference type="GO" id="GO:0003723">
    <property type="term" value="F:RNA binding"/>
    <property type="evidence" value="ECO:0007669"/>
    <property type="project" value="UniProtKB-UniRule"/>
</dbReference>
<evidence type="ECO:0000259" key="4">
    <source>
        <dbReference type="SMART" id="SM00322"/>
    </source>
</evidence>
<proteinExistence type="predicted"/>
<evidence type="ECO:0000313" key="5">
    <source>
        <dbReference type="EMBL" id="CAI4014107.1"/>
    </source>
</evidence>
<keyword evidence="2" id="KW-0694">RNA-binding</keyword>
<feature type="compositionally biased region" description="Low complexity" evidence="3">
    <location>
        <begin position="13"/>
        <end position="32"/>
    </location>
</feature>
<accession>A0A9P1DPA2</accession>
<dbReference type="InterPro" id="IPR004087">
    <property type="entry name" value="KH_dom"/>
</dbReference>
<evidence type="ECO:0000313" key="6">
    <source>
        <dbReference type="EMBL" id="CAL1167482.1"/>
    </source>
</evidence>
<dbReference type="AlphaFoldDB" id="A0A9P1DPA2"/>
<sequence>MPNLAQGLRTHDPVPGGTTQPPLPPGAAAASPPDVPDWLTDIFTGSSAQAGPNSETMLAELRPKGPFREVQVPQRLVARLIGKGGEVIMSMCSSTGADIKVRQETKHLGYSLAIITGPEKAMKVAEELVKQRLGIAGENAGTREMLIASEHVSSLIGPRGATITEMRLKCNNLNIEIRPSDTPENTNASHKVIMGPGDVSQLNMAEVPATQQAKPVEPESTTDKYAMYIQPVYVQYISQVVSYYQLRC</sequence>
<dbReference type="SUPFAM" id="SSF54791">
    <property type="entry name" value="Eukaryotic type KH-domain (KH-domain type I)"/>
    <property type="match status" value="2"/>
</dbReference>
<dbReference type="Pfam" id="PF00013">
    <property type="entry name" value="KH_1"/>
    <property type="match status" value="2"/>
</dbReference>
<reference evidence="5" key="1">
    <citation type="submission" date="2022-10" db="EMBL/GenBank/DDBJ databases">
        <authorList>
            <person name="Chen Y."/>
            <person name="Dougan E. K."/>
            <person name="Chan C."/>
            <person name="Rhodes N."/>
            <person name="Thang M."/>
        </authorList>
    </citation>
    <scope>NUCLEOTIDE SEQUENCE</scope>
</reference>
<reference evidence="6" key="2">
    <citation type="submission" date="2024-04" db="EMBL/GenBank/DDBJ databases">
        <authorList>
            <person name="Chen Y."/>
            <person name="Shah S."/>
            <person name="Dougan E. K."/>
            <person name="Thang M."/>
            <person name="Chan C."/>
        </authorList>
    </citation>
    <scope>NUCLEOTIDE SEQUENCE [LARGE SCALE GENOMIC DNA]</scope>
</reference>
<dbReference type="Proteomes" id="UP001152797">
    <property type="component" value="Unassembled WGS sequence"/>
</dbReference>